<evidence type="ECO:0000256" key="2">
    <source>
        <dbReference type="SAM" id="SignalP"/>
    </source>
</evidence>
<dbReference type="Proteomes" id="UP001363151">
    <property type="component" value="Unassembled WGS sequence"/>
</dbReference>
<gene>
    <name evidence="3" type="ORF">SO694_000422118</name>
</gene>
<name>A0ABR1G6H5_AURAN</name>
<reference evidence="3 4" key="1">
    <citation type="submission" date="2024-03" db="EMBL/GenBank/DDBJ databases">
        <title>Aureococcus anophagefferens CCMP1851 and Kratosvirus quantuckense: Draft genome of a second virus-susceptible host strain in the model system.</title>
        <authorList>
            <person name="Chase E."/>
            <person name="Truchon A.R."/>
            <person name="Schepens W."/>
            <person name="Wilhelm S.W."/>
        </authorList>
    </citation>
    <scope>NUCLEOTIDE SEQUENCE [LARGE SCALE GENOMIC DNA]</scope>
    <source>
        <strain evidence="3 4">CCMP1851</strain>
    </source>
</reference>
<protein>
    <submittedName>
        <fullName evidence="3">Uncharacterized protein</fullName>
    </submittedName>
</protein>
<evidence type="ECO:0000313" key="4">
    <source>
        <dbReference type="Proteomes" id="UP001363151"/>
    </source>
</evidence>
<feature type="compositionally biased region" description="Polar residues" evidence="1">
    <location>
        <begin position="48"/>
        <end position="57"/>
    </location>
</feature>
<keyword evidence="4" id="KW-1185">Reference proteome</keyword>
<comment type="caution">
    <text evidence="3">The sequence shown here is derived from an EMBL/GenBank/DDBJ whole genome shotgun (WGS) entry which is preliminary data.</text>
</comment>
<proteinExistence type="predicted"/>
<feature type="signal peptide" evidence="2">
    <location>
        <begin position="1"/>
        <end position="18"/>
    </location>
</feature>
<evidence type="ECO:0000256" key="1">
    <source>
        <dbReference type="SAM" id="MobiDB-lite"/>
    </source>
</evidence>
<evidence type="ECO:0000313" key="3">
    <source>
        <dbReference type="EMBL" id="KAK7248907.1"/>
    </source>
</evidence>
<sequence>MVRPVAVAWLAAASLVAGQDRSQKDRLKALRRQRSFPSPSAALAARQRNATHQSSRTRAWPPPRLLEPLLPATVTRHVWAGGCCGLGHRTSRLMKLYVYAVSRGRHVLVDWGACVGTGVANLYAALFQDRTELAAVRTGKVPQAIRAPGCPDGTCASKGSWLDIGKRDGSFFPNEPPEEWLPPGARVGHKKGDATHKNMFQKEWGMFMVHGAVLPYAEHFAAGMVLPYAEHFAAGMVAALRDEWRELLDDFIQKEFHRGAPPRGAARRGPHDRVHVVGVHFRLGNGEKFARMPTNHTHVVLRAAAGVKKVAAQLGYDRFRVLVATDDPVALEILRTHTDLDVFAREQWRPPAGAGIVFSSWRVKEVDKDKSVAAQKEMTGSADACLRNSADMLIDSLLLGYADALVLPVPSTFTVLPKVMAHSRGAPYCAFLGETWHAAGLHEEPIAMTCFRKDAKTGHASDWTVAVEPQGRASALGATFWH</sequence>
<dbReference type="EMBL" id="JBBJCI010000085">
    <property type="protein sequence ID" value="KAK7248907.1"/>
    <property type="molecule type" value="Genomic_DNA"/>
</dbReference>
<keyword evidence="2" id="KW-0732">Signal</keyword>
<feature type="region of interest" description="Disordered" evidence="1">
    <location>
        <begin position="33"/>
        <end position="62"/>
    </location>
</feature>
<accession>A0ABR1G6H5</accession>
<organism evidence="3 4">
    <name type="scientific">Aureococcus anophagefferens</name>
    <name type="common">Harmful bloom alga</name>
    <dbReference type="NCBI Taxonomy" id="44056"/>
    <lineage>
        <taxon>Eukaryota</taxon>
        <taxon>Sar</taxon>
        <taxon>Stramenopiles</taxon>
        <taxon>Ochrophyta</taxon>
        <taxon>Pelagophyceae</taxon>
        <taxon>Pelagomonadales</taxon>
        <taxon>Pelagomonadaceae</taxon>
        <taxon>Aureococcus</taxon>
    </lineage>
</organism>
<dbReference type="Gene3D" id="3.40.50.11350">
    <property type="match status" value="1"/>
</dbReference>
<feature type="chain" id="PRO_5046341408" evidence="2">
    <location>
        <begin position="19"/>
        <end position="482"/>
    </location>
</feature>